<dbReference type="FunFam" id="3.30.565.10:FF:000006">
    <property type="entry name" value="Sensor histidine kinase WalK"/>
    <property type="match status" value="1"/>
</dbReference>
<dbReference type="InterPro" id="IPR005467">
    <property type="entry name" value="His_kinase_dom"/>
</dbReference>
<evidence type="ECO:0000256" key="1">
    <source>
        <dbReference type="ARBA" id="ARBA00000085"/>
    </source>
</evidence>
<dbReference type="KEGG" id="vin:AKJ08_3524"/>
<dbReference type="InterPro" id="IPR004358">
    <property type="entry name" value="Sig_transdc_His_kin-like_C"/>
</dbReference>
<feature type="transmembrane region" description="Helical" evidence="10">
    <location>
        <begin position="28"/>
        <end position="50"/>
    </location>
</feature>
<evidence type="ECO:0000256" key="5">
    <source>
        <dbReference type="ARBA" id="ARBA00022679"/>
    </source>
</evidence>
<dbReference type="GO" id="GO:0007234">
    <property type="term" value="P:osmosensory signaling via phosphorelay pathway"/>
    <property type="evidence" value="ECO:0007669"/>
    <property type="project" value="TreeGrafter"/>
</dbReference>
<dbReference type="CDD" id="cd06225">
    <property type="entry name" value="HAMP"/>
    <property type="match status" value="1"/>
</dbReference>
<dbReference type="Gene3D" id="3.30.450.20">
    <property type="entry name" value="PAS domain"/>
    <property type="match status" value="1"/>
</dbReference>
<dbReference type="GO" id="GO:0016020">
    <property type="term" value="C:membrane"/>
    <property type="evidence" value="ECO:0007669"/>
    <property type="project" value="UniProtKB-SubCell"/>
</dbReference>
<dbReference type="Pfam" id="PF00672">
    <property type="entry name" value="HAMP"/>
    <property type="match status" value="1"/>
</dbReference>
<dbReference type="STRING" id="1391653.AKJ08_3524"/>
<dbReference type="GO" id="GO:0005524">
    <property type="term" value="F:ATP binding"/>
    <property type="evidence" value="ECO:0007669"/>
    <property type="project" value="UniProtKB-KW"/>
</dbReference>
<dbReference type="SUPFAM" id="SSF55874">
    <property type="entry name" value="ATPase domain of HSP90 chaperone/DNA topoisomerase II/histidine kinase"/>
    <property type="match status" value="1"/>
</dbReference>
<keyword evidence="10" id="KW-0812">Transmembrane</keyword>
<dbReference type="GO" id="GO:0000155">
    <property type="term" value="F:phosphorelay sensor kinase activity"/>
    <property type="evidence" value="ECO:0007669"/>
    <property type="project" value="InterPro"/>
</dbReference>
<dbReference type="Gene3D" id="3.30.565.10">
    <property type="entry name" value="Histidine kinase-like ATPase, C-terminal domain"/>
    <property type="match status" value="1"/>
</dbReference>
<evidence type="ECO:0000256" key="3">
    <source>
        <dbReference type="ARBA" id="ARBA00012438"/>
    </source>
</evidence>
<dbReference type="Proteomes" id="UP000055590">
    <property type="component" value="Chromosome"/>
</dbReference>
<feature type="domain" description="HAMP" evidence="13">
    <location>
        <begin position="217"/>
        <end position="269"/>
    </location>
</feature>
<sequence>MAPPESLPGAIGQQADGKARRLRLGSRFLLAAGLLVCTTVATGVFTVMALSRLTVTIDDTLRASDETTSTIARLAGGLEREDDALLLALDTRGTRVPLEAQRAEVDEALHALRSVATSEAETALADSLSRSIAAYRRAGDGIASAGDDPLALYRERANPLLRKAVIETGRLRALHFEAMGRVAAVAGEEARRATRIVFAIALAAFGISALIALHLARIVIRPLRALSHGADEIRRGNFGERLPVQPGDELGDLAETFNRMAEELASFRATNLGEVLRAKRTLEATLGALPDAVLLVDSQKRVVARNPAAQALLGEAGRLDELPIPDSAKREVERAIDEVQGSTPPVDLGSAIPLASSGEAQRFLPRMLHVPELFEGAGGAILVLSDVTELARVDEMRAELVAVASHELRTPLTTLRMTLLMLEEGAAALSDRQRELVSTSVLGAAQLASTIDEYLDLTRIEAGQLRLDREPIEPAALVRDAIARAATLAADSGVRLETAIPDRLPLVVGDGARLRLVLDNVLSNALKYTPWGGRVAIEAAEEDGAIRIGIADTGPGIPAEYSERVFEKFFRVEHHLPNRERGGRGAGIGLYLCREIVGLHGGTIRCDEAPGGSGTRFTVRIPIQFSP</sequence>
<dbReference type="InterPro" id="IPR036890">
    <property type="entry name" value="HATPase_C_sf"/>
</dbReference>
<dbReference type="PROSITE" id="PS50885">
    <property type="entry name" value="HAMP"/>
    <property type="match status" value="1"/>
</dbReference>
<dbReference type="Pfam" id="PF02518">
    <property type="entry name" value="HATPase_c"/>
    <property type="match status" value="1"/>
</dbReference>
<keyword evidence="4" id="KW-0597">Phosphoprotein</keyword>
<dbReference type="InterPro" id="IPR003661">
    <property type="entry name" value="HisK_dim/P_dom"/>
</dbReference>
<evidence type="ECO:0000313" key="14">
    <source>
        <dbReference type="EMBL" id="AKU93137.1"/>
    </source>
</evidence>
<keyword evidence="10" id="KW-0472">Membrane</keyword>
<evidence type="ECO:0000256" key="6">
    <source>
        <dbReference type="ARBA" id="ARBA00022741"/>
    </source>
</evidence>
<keyword evidence="6" id="KW-0547">Nucleotide-binding</keyword>
<feature type="domain" description="Histidine kinase" evidence="11">
    <location>
        <begin position="403"/>
        <end position="625"/>
    </location>
</feature>
<dbReference type="EMBL" id="CP012332">
    <property type="protein sequence ID" value="AKU93137.1"/>
    <property type="molecule type" value="Genomic_DNA"/>
</dbReference>
<dbReference type="SMART" id="SM00304">
    <property type="entry name" value="HAMP"/>
    <property type="match status" value="1"/>
</dbReference>
<dbReference type="PANTHER" id="PTHR42878:SF7">
    <property type="entry name" value="SENSOR HISTIDINE KINASE GLRK"/>
    <property type="match status" value="1"/>
</dbReference>
<dbReference type="CDD" id="cd00075">
    <property type="entry name" value="HATPase"/>
    <property type="match status" value="1"/>
</dbReference>
<dbReference type="Gene3D" id="1.10.287.130">
    <property type="match status" value="1"/>
</dbReference>
<evidence type="ECO:0000256" key="9">
    <source>
        <dbReference type="ARBA" id="ARBA00023012"/>
    </source>
</evidence>
<dbReference type="GO" id="GO:0030295">
    <property type="term" value="F:protein kinase activator activity"/>
    <property type="evidence" value="ECO:0007669"/>
    <property type="project" value="TreeGrafter"/>
</dbReference>
<dbReference type="SMART" id="SM00388">
    <property type="entry name" value="HisKA"/>
    <property type="match status" value="1"/>
</dbReference>
<dbReference type="OrthoDB" id="5241402at2"/>
<evidence type="ECO:0000256" key="10">
    <source>
        <dbReference type="SAM" id="Phobius"/>
    </source>
</evidence>
<dbReference type="Pfam" id="PF00512">
    <property type="entry name" value="HisKA"/>
    <property type="match status" value="1"/>
</dbReference>
<keyword evidence="5" id="KW-0808">Transferase</keyword>
<evidence type="ECO:0000259" key="12">
    <source>
        <dbReference type="PROSITE" id="PS50112"/>
    </source>
</evidence>
<accession>A0A0K1PHZ4</accession>
<dbReference type="InterPro" id="IPR003660">
    <property type="entry name" value="HAMP_dom"/>
</dbReference>
<feature type="domain" description="PAS" evidence="12">
    <location>
        <begin position="278"/>
        <end position="314"/>
    </location>
</feature>
<dbReference type="PROSITE" id="PS50112">
    <property type="entry name" value="PAS"/>
    <property type="match status" value="1"/>
</dbReference>
<evidence type="ECO:0000256" key="2">
    <source>
        <dbReference type="ARBA" id="ARBA00004370"/>
    </source>
</evidence>
<dbReference type="Gene3D" id="6.10.340.10">
    <property type="match status" value="1"/>
</dbReference>
<evidence type="ECO:0000256" key="7">
    <source>
        <dbReference type="ARBA" id="ARBA00022777"/>
    </source>
</evidence>
<dbReference type="EC" id="2.7.13.3" evidence="3"/>
<dbReference type="SMART" id="SM00387">
    <property type="entry name" value="HATPase_c"/>
    <property type="match status" value="1"/>
</dbReference>
<organism evidence="14 15">
    <name type="scientific">Vulgatibacter incomptus</name>
    <dbReference type="NCBI Taxonomy" id="1391653"/>
    <lineage>
        <taxon>Bacteria</taxon>
        <taxon>Pseudomonadati</taxon>
        <taxon>Myxococcota</taxon>
        <taxon>Myxococcia</taxon>
        <taxon>Myxococcales</taxon>
        <taxon>Cystobacterineae</taxon>
        <taxon>Vulgatibacteraceae</taxon>
        <taxon>Vulgatibacter</taxon>
    </lineage>
</organism>
<evidence type="ECO:0000259" key="11">
    <source>
        <dbReference type="PROSITE" id="PS50109"/>
    </source>
</evidence>
<dbReference type="InterPro" id="IPR036097">
    <property type="entry name" value="HisK_dim/P_sf"/>
</dbReference>
<dbReference type="InterPro" id="IPR003594">
    <property type="entry name" value="HATPase_dom"/>
</dbReference>
<keyword evidence="7 14" id="KW-0418">Kinase</keyword>
<dbReference type="SUPFAM" id="SSF158472">
    <property type="entry name" value="HAMP domain-like"/>
    <property type="match status" value="1"/>
</dbReference>
<dbReference type="InterPro" id="IPR050351">
    <property type="entry name" value="BphY/WalK/GraS-like"/>
</dbReference>
<evidence type="ECO:0000313" key="15">
    <source>
        <dbReference type="Proteomes" id="UP000055590"/>
    </source>
</evidence>
<dbReference type="CDD" id="cd00082">
    <property type="entry name" value="HisKA"/>
    <property type="match status" value="1"/>
</dbReference>
<dbReference type="RefSeq" id="WP_050727203.1">
    <property type="nucleotide sequence ID" value="NZ_CP012332.1"/>
</dbReference>
<gene>
    <name evidence="14" type="ORF">AKJ08_3524</name>
</gene>
<dbReference type="PANTHER" id="PTHR42878">
    <property type="entry name" value="TWO-COMPONENT HISTIDINE KINASE"/>
    <property type="match status" value="1"/>
</dbReference>
<comment type="subcellular location">
    <subcellularLocation>
        <location evidence="2">Membrane</location>
    </subcellularLocation>
</comment>
<dbReference type="PROSITE" id="PS50109">
    <property type="entry name" value="HIS_KIN"/>
    <property type="match status" value="1"/>
</dbReference>
<proteinExistence type="predicted"/>
<dbReference type="AlphaFoldDB" id="A0A0K1PHZ4"/>
<keyword evidence="15" id="KW-1185">Reference proteome</keyword>
<protein>
    <recommendedName>
        <fullName evidence="3">histidine kinase</fullName>
        <ecNumber evidence="3">2.7.13.3</ecNumber>
    </recommendedName>
</protein>
<evidence type="ECO:0000259" key="13">
    <source>
        <dbReference type="PROSITE" id="PS50885"/>
    </source>
</evidence>
<evidence type="ECO:0000256" key="4">
    <source>
        <dbReference type="ARBA" id="ARBA00022553"/>
    </source>
</evidence>
<dbReference type="Pfam" id="PF13188">
    <property type="entry name" value="PAS_8"/>
    <property type="match status" value="1"/>
</dbReference>
<keyword evidence="10" id="KW-1133">Transmembrane helix</keyword>
<dbReference type="GO" id="GO:0000156">
    <property type="term" value="F:phosphorelay response regulator activity"/>
    <property type="evidence" value="ECO:0007669"/>
    <property type="project" value="TreeGrafter"/>
</dbReference>
<name>A0A0K1PHZ4_9BACT</name>
<dbReference type="PRINTS" id="PR00344">
    <property type="entry name" value="BCTRLSENSOR"/>
</dbReference>
<dbReference type="InterPro" id="IPR000014">
    <property type="entry name" value="PAS"/>
</dbReference>
<reference evidence="14 15" key="1">
    <citation type="submission" date="2015-08" db="EMBL/GenBank/DDBJ databases">
        <authorList>
            <person name="Babu N.S."/>
            <person name="Beckwith C.J."/>
            <person name="Beseler K.G."/>
            <person name="Brison A."/>
            <person name="Carone J.V."/>
            <person name="Caskin T.P."/>
            <person name="Diamond M."/>
            <person name="Durham M.E."/>
            <person name="Foxe J.M."/>
            <person name="Go M."/>
            <person name="Henderson B.A."/>
            <person name="Jones I.B."/>
            <person name="McGettigan J.A."/>
            <person name="Micheletti S.J."/>
            <person name="Nasrallah M.E."/>
            <person name="Ortiz D."/>
            <person name="Piller C.R."/>
            <person name="Privatt S.R."/>
            <person name="Schneider S.L."/>
            <person name="Sharp S."/>
            <person name="Smith T.C."/>
            <person name="Stanton J.D."/>
            <person name="Ullery H.E."/>
            <person name="Wilson R.J."/>
            <person name="Serrano M.G."/>
            <person name="Buck G."/>
            <person name="Lee V."/>
            <person name="Wang Y."/>
            <person name="Carvalho R."/>
            <person name="Voegtly L."/>
            <person name="Shi R."/>
            <person name="Duckworth R."/>
            <person name="Johnson A."/>
            <person name="Loviza R."/>
            <person name="Walstead R."/>
            <person name="Shah Z."/>
            <person name="Kiflezghi M."/>
            <person name="Wade K."/>
            <person name="Ball S.L."/>
            <person name="Bradley K.W."/>
            <person name="Asai D.J."/>
            <person name="Bowman C.A."/>
            <person name="Russell D.A."/>
            <person name="Pope W.H."/>
            <person name="Jacobs-Sera D."/>
            <person name="Hendrix R.W."/>
            <person name="Hatfull G.F."/>
        </authorList>
    </citation>
    <scope>NUCLEOTIDE SEQUENCE [LARGE SCALE GENOMIC DNA]</scope>
    <source>
        <strain evidence="14 15">DSM 27710</strain>
    </source>
</reference>
<dbReference type="SUPFAM" id="SSF47384">
    <property type="entry name" value="Homodimeric domain of signal transducing histidine kinase"/>
    <property type="match status" value="1"/>
</dbReference>
<comment type="catalytic activity">
    <reaction evidence="1">
        <text>ATP + protein L-histidine = ADP + protein N-phospho-L-histidine.</text>
        <dbReference type="EC" id="2.7.13.3"/>
    </reaction>
</comment>
<evidence type="ECO:0000256" key="8">
    <source>
        <dbReference type="ARBA" id="ARBA00022840"/>
    </source>
</evidence>
<keyword evidence="8" id="KW-0067">ATP-binding</keyword>
<keyword evidence="9" id="KW-0902">Two-component regulatory system</keyword>
<feature type="transmembrane region" description="Helical" evidence="10">
    <location>
        <begin position="196"/>
        <end position="216"/>
    </location>
</feature>